<protein>
    <submittedName>
        <fullName evidence="2">Uncharacterized protein</fullName>
    </submittedName>
</protein>
<feature type="transmembrane region" description="Helical" evidence="1">
    <location>
        <begin position="12"/>
        <end position="33"/>
    </location>
</feature>
<accession>A0A5C7AMY2</accession>
<keyword evidence="1" id="KW-0812">Transmembrane</keyword>
<name>A0A5C7AMY2_9BACT</name>
<evidence type="ECO:0000313" key="2">
    <source>
        <dbReference type="EMBL" id="TXE08943.1"/>
    </source>
</evidence>
<dbReference type="OrthoDB" id="195502at2"/>
<evidence type="ECO:0000313" key="3">
    <source>
        <dbReference type="Proteomes" id="UP000321935"/>
    </source>
</evidence>
<dbReference type="AlphaFoldDB" id="A0A5C7AMY2"/>
<evidence type="ECO:0000256" key="1">
    <source>
        <dbReference type="SAM" id="Phobius"/>
    </source>
</evidence>
<keyword evidence="1" id="KW-1133">Transmembrane helix</keyword>
<gene>
    <name evidence="2" type="ORF">ESV85_14120</name>
</gene>
<organism evidence="2 3">
    <name type="scientific">Algoriphagus aquimarinus</name>
    <dbReference type="NCBI Taxonomy" id="237018"/>
    <lineage>
        <taxon>Bacteria</taxon>
        <taxon>Pseudomonadati</taxon>
        <taxon>Bacteroidota</taxon>
        <taxon>Cytophagia</taxon>
        <taxon>Cytophagales</taxon>
        <taxon>Cyclobacteriaceae</taxon>
        <taxon>Algoriphagus</taxon>
    </lineage>
</organism>
<dbReference type="EMBL" id="VORW01000009">
    <property type="protein sequence ID" value="TXE08943.1"/>
    <property type="molecule type" value="Genomic_DNA"/>
</dbReference>
<proteinExistence type="predicted"/>
<sequence length="59" mass="6996">MKQANILKPISPISYLYLLGWIFQIGFAGKFVFQALPYFSLDQEVFGRYWDFKWSPKNS</sequence>
<dbReference type="RefSeq" id="WP_146918616.1">
    <property type="nucleotide sequence ID" value="NZ_VORW01000009.1"/>
</dbReference>
<comment type="caution">
    <text evidence="2">The sequence shown here is derived from an EMBL/GenBank/DDBJ whole genome shotgun (WGS) entry which is preliminary data.</text>
</comment>
<keyword evidence="1" id="KW-0472">Membrane</keyword>
<dbReference type="Proteomes" id="UP000321935">
    <property type="component" value="Unassembled WGS sequence"/>
</dbReference>
<reference evidence="2 3" key="1">
    <citation type="submission" date="2019-08" db="EMBL/GenBank/DDBJ databases">
        <title>Genomes sequence of Algoriphagus aquimarinus ACAM450.</title>
        <authorList>
            <person name="Bowman J.P."/>
        </authorList>
    </citation>
    <scope>NUCLEOTIDE SEQUENCE [LARGE SCALE GENOMIC DNA]</scope>
    <source>
        <strain evidence="2 3">ACAM 450</strain>
    </source>
</reference>